<evidence type="ECO:0000256" key="8">
    <source>
        <dbReference type="SAM" id="MobiDB-lite"/>
    </source>
</evidence>
<evidence type="ECO:0000256" key="3">
    <source>
        <dbReference type="ARBA" id="ARBA00022989"/>
    </source>
</evidence>
<dbReference type="CDD" id="cd11386">
    <property type="entry name" value="MCP_signal"/>
    <property type="match status" value="1"/>
</dbReference>
<dbReference type="PANTHER" id="PTHR32089">
    <property type="entry name" value="METHYL-ACCEPTING CHEMOTAXIS PROTEIN MCPB"/>
    <property type="match status" value="1"/>
</dbReference>
<evidence type="ECO:0008006" key="14">
    <source>
        <dbReference type="Google" id="ProtNLM"/>
    </source>
</evidence>
<comment type="similarity">
    <text evidence="6">Belongs to the methyl-accepting chemotaxis (MCP) protein family.</text>
</comment>
<dbReference type="GO" id="GO:0006935">
    <property type="term" value="P:chemotaxis"/>
    <property type="evidence" value="ECO:0007669"/>
    <property type="project" value="InterPro"/>
</dbReference>
<accession>A0A2S5KPD3</accession>
<evidence type="ECO:0000256" key="1">
    <source>
        <dbReference type="ARBA" id="ARBA00004141"/>
    </source>
</evidence>
<dbReference type="GO" id="GO:0007165">
    <property type="term" value="P:signal transduction"/>
    <property type="evidence" value="ECO:0007669"/>
    <property type="project" value="UniProtKB-KW"/>
</dbReference>
<dbReference type="Gene3D" id="1.10.287.950">
    <property type="entry name" value="Methyl-accepting chemotaxis protein"/>
    <property type="match status" value="1"/>
</dbReference>
<dbReference type="GO" id="GO:0004888">
    <property type="term" value="F:transmembrane signaling receptor activity"/>
    <property type="evidence" value="ECO:0007669"/>
    <property type="project" value="InterPro"/>
</dbReference>
<reference evidence="12 13" key="1">
    <citation type="submission" date="2018-02" db="EMBL/GenBank/DDBJ databases">
        <title>novel marine gammaproteobacteria from coastal saline agro ecosystem.</title>
        <authorList>
            <person name="Krishnan R."/>
            <person name="Ramesh Kumar N."/>
        </authorList>
    </citation>
    <scope>NUCLEOTIDE SEQUENCE [LARGE SCALE GENOMIC DNA]</scope>
    <source>
        <strain evidence="12 13">228</strain>
    </source>
</reference>
<comment type="caution">
    <text evidence="12">The sequence shown here is derived from an EMBL/GenBank/DDBJ whole genome shotgun (WGS) entry which is preliminary data.</text>
</comment>
<dbReference type="SMART" id="SM00304">
    <property type="entry name" value="HAMP"/>
    <property type="match status" value="1"/>
</dbReference>
<evidence type="ECO:0000259" key="10">
    <source>
        <dbReference type="PROSITE" id="PS50111"/>
    </source>
</evidence>
<dbReference type="AlphaFoldDB" id="A0A2S5KPD3"/>
<evidence type="ECO:0000256" key="2">
    <source>
        <dbReference type="ARBA" id="ARBA00022692"/>
    </source>
</evidence>
<organism evidence="12 13">
    <name type="scientific">Proteobacteria bacterium 228</name>
    <dbReference type="NCBI Taxonomy" id="2083153"/>
    <lineage>
        <taxon>Bacteria</taxon>
        <taxon>Pseudomonadati</taxon>
        <taxon>Pseudomonadota</taxon>
    </lineage>
</organism>
<evidence type="ECO:0000313" key="12">
    <source>
        <dbReference type="EMBL" id="PPC76638.1"/>
    </source>
</evidence>
<feature type="domain" description="HAMP" evidence="11">
    <location>
        <begin position="198"/>
        <end position="252"/>
    </location>
</feature>
<dbReference type="EMBL" id="PRLP01000045">
    <property type="protein sequence ID" value="PPC76638.1"/>
    <property type="molecule type" value="Genomic_DNA"/>
</dbReference>
<feature type="region of interest" description="Disordered" evidence="8">
    <location>
        <begin position="308"/>
        <end position="329"/>
    </location>
</feature>
<dbReference type="InterPro" id="IPR004090">
    <property type="entry name" value="Chemotax_Me-accpt_rcpt"/>
</dbReference>
<dbReference type="Pfam" id="PF00015">
    <property type="entry name" value="MCPsignal"/>
    <property type="match status" value="1"/>
</dbReference>
<dbReference type="GO" id="GO:0016020">
    <property type="term" value="C:membrane"/>
    <property type="evidence" value="ECO:0007669"/>
    <property type="project" value="UniProtKB-SubCell"/>
</dbReference>
<keyword evidence="5 7" id="KW-0807">Transducer</keyword>
<dbReference type="Proteomes" id="UP000238196">
    <property type="component" value="Unassembled WGS sequence"/>
</dbReference>
<dbReference type="Pfam" id="PF00672">
    <property type="entry name" value="HAMP"/>
    <property type="match status" value="1"/>
</dbReference>
<dbReference type="CDD" id="cd06225">
    <property type="entry name" value="HAMP"/>
    <property type="match status" value="1"/>
</dbReference>
<feature type="domain" description="Methyl-accepting transducer" evidence="10">
    <location>
        <begin position="257"/>
        <end position="493"/>
    </location>
</feature>
<dbReference type="SUPFAM" id="SSF58104">
    <property type="entry name" value="Methyl-accepting chemotaxis protein (MCP) signaling domain"/>
    <property type="match status" value="1"/>
</dbReference>
<dbReference type="FunFam" id="1.10.287.950:FF:000001">
    <property type="entry name" value="Methyl-accepting chemotaxis sensory transducer"/>
    <property type="match status" value="1"/>
</dbReference>
<sequence length="529" mass="57174">MTIRTKVYAGIITLMLVILLNAAAGLFAIRQLSSALEYITGPAWATADGAMEGTIGIQAEIILLKDFAAGEIDLNKAHSKLEEADQFTAQALTRMKEAALISPAQTSQLDKHLQQFAKAKEQLLSSTPDNRTQAASALSAQVETMLDFIDKLEADADSKVEATAGDLDVVIGSLKSTAVVTLVIALVLAMVILLLARRYVIQPIRRLTQLLAELCRGDGNLRTRLQINSKDEMGELAGYFNQFLDVIHNLVRQVTHTIDHTTSLMQHIGSSLQQIDEGATRQCRETEQIVTAVNQMTSTLGEVAHFAADTESSSTTAQSQSRSGQNDLQGTMDSLHEVVSEMEKASTVIAHLESDGQNIGSVLEVIRSIAEQTNLLALNAAIEAARAGETGRGFAVVADEVRNLANRTHQSTLEIQTVVERIQRGSSDAANVMRTSQRLADSVAEQAANSIQVFGQISDTIDQLNGLNRHISSATGEQRRVSEEVNMRIASVASSANDNASLTRAAVTTKDQLLHDIYQLQTLTSRFGI</sequence>
<keyword evidence="2 9" id="KW-0812">Transmembrane</keyword>
<dbReference type="PROSITE" id="PS50111">
    <property type="entry name" value="CHEMOTAXIS_TRANSDUC_2"/>
    <property type="match status" value="1"/>
</dbReference>
<dbReference type="InterPro" id="IPR003660">
    <property type="entry name" value="HAMP_dom"/>
</dbReference>
<feature type="transmembrane region" description="Helical" evidence="9">
    <location>
        <begin position="7"/>
        <end position="29"/>
    </location>
</feature>
<dbReference type="SMART" id="SM00283">
    <property type="entry name" value="MA"/>
    <property type="match status" value="1"/>
</dbReference>
<dbReference type="PROSITE" id="PS50885">
    <property type="entry name" value="HAMP"/>
    <property type="match status" value="1"/>
</dbReference>
<evidence type="ECO:0000313" key="13">
    <source>
        <dbReference type="Proteomes" id="UP000238196"/>
    </source>
</evidence>
<evidence type="ECO:0000256" key="6">
    <source>
        <dbReference type="ARBA" id="ARBA00029447"/>
    </source>
</evidence>
<keyword evidence="4 9" id="KW-0472">Membrane</keyword>
<evidence type="ECO:0000256" key="7">
    <source>
        <dbReference type="PROSITE-ProRule" id="PRU00284"/>
    </source>
</evidence>
<dbReference type="InterPro" id="IPR004089">
    <property type="entry name" value="MCPsignal_dom"/>
</dbReference>
<evidence type="ECO:0000256" key="9">
    <source>
        <dbReference type="SAM" id="Phobius"/>
    </source>
</evidence>
<comment type="subcellular location">
    <subcellularLocation>
        <location evidence="1">Membrane</location>
        <topology evidence="1">Multi-pass membrane protein</topology>
    </subcellularLocation>
</comment>
<dbReference type="PRINTS" id="PR00260">
    <property type="entry name" value="CHEMTRNSDUCR"/>
</dbReference>
<proteinExistence type="inferred from homology"/>
<evidence type="ECO:0000256" key="5">
    <source>
        <dbReference type="ARBA" id="ARBA00023224"/>
    </source>
</evidence>
<evidence type="ECO:0000256" key="4">
    <source>
        <dbReference type="ARBA" id="ARBA00023136"/>
    </source>
</evidence>
<name>A0A2S5KPD3_9PROT</name>
<keyword evidence="3 9" id="KW-1133">Transmembrane helix</keyword>
<protein>
    <recommendedName>
        <fullName evidence="14">Methyl-accepting chemotaxis protein</fullName>
    </recommendedName>
</protein>
<evidence type="ECO:0000259" key="11">
    <source>
        <dbReference type="PROSITE" id="PS50885"/>
    </source>
</evidence>
<gene>
    <name evidence="12" type="ORF">C4K68_14170</name>
</gene>
<feature type="transmembrane region" description="Helical" evidence="9">
    <location>
        <begin position="177"/>
        <end position="196"/>
    </location>
</feature>
<feature type="compositionally biased region" description="Low complexity" evidence="8">
    <location>
        <begin position="308"/>
        <end position="325"/>
    </location>
</feature>
<dbReference type="PANTHER" id="PTHR32089:SF119">
    <property type="entry name" value="METHYL-ACCEPTING CHEMOTAXIS PROTEIN CTPL"/>
    <property type="match status" value="1"/>
</dbReference>